<name>A0AAJ3NX99_ECOLX</name>
<dbReference type="Proteomes" id="UP000243401">
    <property type="component" value="Unassembled WGS sequence"/>
</dbReference>
<dbReference type="Pfam" id="PF00872">
    <property type="entry name" value="Transposase_mut"/>
    <property type="match status" value="1"/>
</dbReference>
<evidence type="ECO:0000256" key="2">
    <source>
        <dbReference type="ARBA" id="ARBA00010961"/>
    </source>
</evidence>
<dbReference type="GO" id="GO:0006313">
    <property type="term" value="P:DNA transposition"/>
    <property type="evidence" value="ECO:0007669"/>
    <property type="project" value="InterPro"/>
</dbReference>
<dbReference type="InterPro" id="IPR001207">
    <property type="entry name" value="Transposase_mutator"/>
</dbReference>
<accession>A0AAJ3NX99</accession>
<evidence type="ECO:0000256" key="5">
    <source>
        <dbReference type="ARBA" id="ARBA00023172"/>
    </source>
</evidence>
<dbReference type="AlphaFoldDB" id="A0AAJ3NX99"/>
<keyword evidence="5" id="KW-0233">DNA recombination</keyword>
<evidence type="ECO:0000313" key="7">
    <source>
        <dbReference type="Proteomes" id="UP000243401"/>
    </source>
</evidence>
<gene>
    <name evidence="6" type="ORF">EATG_02025</name>
</gene>
<dbReference type="EMBL" id="ADJX01000008">
    <property type="protein sequence ID" value="OSL46938.1"/>
    <property type="molecule type" value="Genomic_DNA"/>
</dbReference>
<evidence type="ECO:0000256" key="3">
    <source>
        <dbReference type="ARBA" id="ARBA00022578"/>
    </source>
</evidence>
<reference evidence="6 7" key="1">
    <citation type="submission" date="2010-04" db="EMBL/GenBank/DDBJ databases">
        <title>The Genome Sequence of Escherichia coli H605.</title>
        <authorList>
            <consortium name="The Broad Institute Genome Sequencing Platform"/>
            <consortium name="The Broad Institute Genome Sequencing Center for Infectious Disease"/>
            <person name="Feldgarden M."/>
            <person name="Gordon D.M."/>
            <person name="Johnson J.R."/>
            <person name="Johnston B.D."/>
            <person name="Young S."/>
            <person name="Zeng Q."/>
            <person name="Koehrsen M."/>
            <person name="Alvarado L."/>
            <person name="Berlin A.M."/>
            <person name="Borenstein D."/>
            <person name="Chapman S.B."/>
            <person name="Chen Z."/>
            <person name="Engels R."/>
            <person name="Freedman E."/>
            <person name="Gellesch M."/>
            <person name="Goldberg J."/>
            <person name="Griggs A."/>
            <person name="Gujja S."/>
            <person name="Heilman E.R."/>
            <person name="Heiman D.I."/>
            <person name="Hepburn T.A."/>
            <person name="Howarth C."/>
            <person name="Jen D."/>
            <person name="Larson L."/>
            <person name="Mehta T."/>
            <person name="Park D."/>
            <person name="Pearson M."/>
            <person name="Richards J."/>
            <person name="Roberts A."/>
            <person name="Saif S."/>
            <person name="Shea T.D."/>
            <person name="Shenoy N."/>
            <person name="Sisk P."/>
            <person name="Stolte C."/>
            <person name="Sykes S.N."/>
            <person name="Walk T."/>
            <person name="White J."/>
            <person name="Yandava C."/>
            <person name="Haas B."/>
            <person name="Henn M.R."/>
            <person name="Nusbaum C."/>
            <person name="Birren B."/>
        </authorList>
    </citation>
    <scope>NUCLEOTIDE SEQUENCE [LARGE SCALE GENOMIC DNA]</scope>
    <source>
        <strain evidence="6 7">H605</strain>
    </source>
</reference>
<keyword evidence="4" id="KW-0238">DNA-binding</keyword>
<keyword evidence="3" id="KW-0815">Transposition</keyword>
<comment type="function">
    <text evidence="1">Required for the transposition of the insertion element.</text>
</comment>
<dbReference type="GO" id="GO:0003677">
    <property type="term" value="F:DNA binding"/>
    <property type="evidence" value="ECO:0007669"/>
    <property type="project" value="UniProtKB-KW"/>
</dbReference>
<comment type="similarity">
    <text evidence="2">Belongs to the transposase mutator family.</text>
</comment>
<sequence>MDEKKLKALVAELAKGLKTEADLNAFSRMLTKRTVETALNAELTDHLGYEKNVPKTGSNTRNGYSSKRCYAMTARSN</sequence>
<evidence type="ECO:0000256" key="4">
    <source>
        <dbReference type="ARBA" id="ARBA00023125"/>
    </source>
</evidence>
<organism evidence="6 7">
    <name type="scientific">Escherichia coli H605</name>
    <dbReference type="NCBI Taxonomy" id="656410"/>
    <lineage>
        <taxon>Bacteria</taxon>
        <taxon>Pseudomonadati</taxon>
        <taxon>Pseudomonadota</taxon>
        <taxon>Gammaproteobacteria</taxon>
        <taxon>Enterobacterales</taxon>
        <taxon>Enterobacteriaceae</taxon>
        <taxon>Escherichia</taxon>
    </lineage>
</organism>
<proteinExistence type="inferred from homology"/>
<evidence type="ECO:0000313" key="6">
    <source>
        <dbReference type="EMBL" id="OSL46938.1"/>
    </source>
</evidence>
<protein>
    <submittedName>
        <fullName evidence="6">Transposase for the insertion element</fullName>
    </submittedName>
</protein>
<evidence type="ECO:0000256" key="1">
    <source>
        <dbReference type="ARBA" id="ARBA00002190"/>
    </source>
</evidence>
<comment type="caution">
    <text evidence="6">The sequence shown here is derived from an EMBL/GenBank/DDBJ whole genome shotgun (WGS) entry which is preliminary data.</text>
</comment>
<dbReference type="GO" id="GO:0004803">
    <property type="term" value="F:transposase activity"/>
    <property type="evidence" value="ECO:0007669"/>
    <property type="project" value="InterPro"/>
</dbReference>